<feature type="chain" id="PRO_5003395691" evidence="1">
    <location>
        <begin position="27"/>
        <end position="424"/>
    </location>
</feature>
<evidence type="ECO:0000256" key="1">
    <source>
        <dbReference type="SAM" id="SignalP"/>
    </source>
</evidence>
<dbReference type="HOGENOM" id="CLU_681212_0_0_5"/>
<evidence type="ECO:0000313" key="3">
    <source>
        <dbReference type="Proteomes" id="UP000000692"/>
    </source>
</evidence>
<proteinExistence type="predicted"/>
<accession>F9Y4C3</accession>
<dbReference type="KEGG" id="kvl:KVU_1897"/>
<feature type="signal peptide" evidence="1">
    <location>
        <begin position="1"/>
        <end position="26"/>
    </location>
</feature>
<keyword evidence="3" id="KW-1185">Reference proteome</keyword>
<gene>
    <name evidence="2" type="ordered locus">KVU_1897</name>
</gene>
<protein>
    <submittedName>
        <fullName evidence="2">Bacterial pre-peptidase C-terminal domain family protein</fullName>
    </submittedName>
</protein>
<dbReference type="OrthoDB" id="7848279at2"/>
<sequence>MTLKTGLKRVGLGAALAMGTALPAMAQDAICGTMGAGGTWIGGAADTSDLNTLTDPFDQMSLIMSGGRHVSYFTVSAQTDVRLEAESSDGGDPLVEVYDEAGNFVNSDDDSGGNLSARLETSLAPGTYCMIARTFDGSGTTAYLRLGRDDTPALTAGMNPDTWSDPDSGYTDPWATSGTCEFATAERPFGEAAIDFSTGPVTISAVPNNSPYLGFTLAEPTALTVTAANPSADPIIAVYDGNNTWLAENDDFDGLNSRIDFMNTLPAGNYCINLRAYNDGSLPVDVALSTYDPAAAMRGMIDRAEASPPLDGSHPVTDLGALPARHRADIQATGAAATWFSFEVTDTGVVAIEAVANGAADPVLVLFDDFGREVAFADDSNGSLDPIMLSRVSPGTYVLALKLYSTDSRALVRMSFESFTPAGR</sequence>
<evidence type="ECO:0000313" key="2">
    <source>
        <dbReference type="EMBL" id="AEM41736.1"/>
    </source>
</evidence>
<dbReference type="RefSeq" id="WP_014537964.1">
    <property type="nucleotide sequence ID" value="NC_017384.1"/>
</dbReference>
<keyword evidence="1" id="KW-0732">Signal</keyword>
<dbReference type="Proteomes" id="UP000000692">
    <property type="component" value="Chromosome"/>
</dbReference>
<dbReference type="EMBL" id="CP002018">
    <property type="protein sequence ID" value="AEM41736.1"/>
    <property type="molecule type" value="Genomic_DNA"/>
</dbReference>
<reference evidence="2 3" key="1">
    <citation type="journal article" date="2011" name="J. Bacteriol.">
        <title>Complete genome sequence of the industrial strain Ketogulonicigenium vulgare WSH-001.</title>
        <authorList>
            <person name="Liu L."/>
            <person name="Li Y."/>
            <person name="Zhang J."/>
            <person name="Zhou Z."/>
            <person name="Liu J."/>
            <person name="Li X."/>
            <person name="Zhou J."/>
            <person name="Du G."/>
            <person name="Wang L."/>
            <person name="Chen J."/>
        </authorList>
    </citation>
    <scope>NUCLEOTIDE SEQUENCE [LARGE SCALE GENOMIC DNA]</scope>
    <source>
        <strain evidence="2 3">WSH-001</strain>
    </source>
</reference>
<dbReference type="eggNOG" id="ENOG502ZA93">
    <property type="taxonomic scope" value="Bacteria"/>
</dbReference>
<organism evidence="2 3">
    <name type="scientific">Ketogulonicigenium vulgare (strain WSH-001)</name>
    <dbReference type="NCBI Taxonomy" id="759362"/>
    <lineage>
        <taxon>Bacteria</taxon>
        <taxon>Pseudomonadati</taxon>
        <taxon>Pseudomonadota</taxon>
        <taxon>Alphaproteobacteria</taxon>
        <taxon>Rhodobacterales</taxon>
        <taxon>Roseobacteraceae</taxon>
        <taxon>Ketogulonicigenium</taxon>
    </lineage>
</organism>
<dbReference type="PATRIC" id="fig|759362.5.peg.1963"/>
<dbReference type="AlphaFoldDB" id="F9Y4C3"/>
<name>F9Y4C3_KETVW</name>
<dbReference type="Gene3D" id="2.60.120.380">
    <property type="match status" value="3"/>
</dbReference>